<feature type="transmembrane region" description="Helical" evidence="6">
    <location>
        <begin position="487"/>
        <end position="510"/>
    </location>
</feature>
<dbReference type="CDD" id="cd17479">
    <property type="entry name" value="MFS_MFSD6L"/>
    <property type="match status" value="1"/>
</dbReference>
<dbReference type="InterPro" id="IPR024989">
    <property type="entry name" value="MFS_assoc_dom"/>
</dbReference>
<feature type="transmembrane region" description="Helical" evidence="6">
    <location>
        <begin position="43"/>
        <end position="66"/>
    </location>
</feature>
<keyword evidence="5 6" id="KW-0472">Membrane</keyword>
<dbReference type="STRING" id="137246.A0A401SA96"/>
<evidence type="ECO:0000256" key="5">
    <source>
        <dbReference type="ARBA" id="ARBA00023136"/>
    </source>
</evidence>
<dbReference type="SUPFAM" id="SSF103473">
    <property type="entry name" value="MFS general substrate transporter"/>
    <property type="match status" value="1"/>
</dbReference>
<protein>
    <recommendedName>
        <fullName evidence="7">Major facilitator superfamily associated domain-containing protein</fullName>
    </recommendedName>
</protein>
<feature type="transmembrane region" description="Helical" evidence="6">
    <location>
        <begin position="78"/>
        <end position="97"/>
    </location>
</feature>
<feature type="transmembrane region" description="Helical" evidence="6">
    <location>
        <begin position="348"/>
        <end position="366"/>
    </location>
</feature>
<comment type="caution">
    <text evidence="8">The sequence shown here is derived from an EMBL/GenBank/DDBJ whole genome shotgun (WGS) entry which is preliminary data.</text>
</comment>
<dbReference type="AlphaFoldDB" id="A0A401SA96"/>
<comment type="subcellular location">
    <subcellularLocation>
        <location evidence="1">Membrane</location>
        <topology evidence="1">Multi-pass membrane protein</topology>
    </subcellularLocation>
</comment>
<dbReference type="PANTHER" id="PTHR16172:SF41">
    <property type="entry name" value="MAJOR FACILITATOR SUPERFAMILY DOMAIN-CONTAINING PROTEIN 6-LIKE"/>
    <property type="match status" value="1"/>
</dbReference>
<gene>
    <name evidence="8" type="ORF">chiPu_0005720</name>
</gene>
<feature type="transmembrane region" description="Helical" evidence="6">
    <location>
        <begin position="306"/>
        <end position="327"/>
    </location>
</feature>
<keyword evidence="9" id="KW-1185">Reference proteome</keyword>
<dbReference type="GO" id="GO:0016020">
    <property type="term" value="C:membrane"/>
    <property type="evidence" value="ECO:0007669"/>
    <property type="project" value="UniProtKB-SubCell"/>
</dbReference>
<comment type="similarity">
    <text evidence="2">Belongs to the major facilitator superfamily. MFSD6 family.</text>
</comment>
<dbReference type="Proteomes" id="UP000287033">
    <property type="component" value="Unassembled WGS sequence"/>
</dbReference>
<feature type="transmembrane region" description="Helical" evidence="6">
    <location>
        <begin position="583"/>
        <end position="601"/>
    </location>
</feature>
<feature type="transmembrane region" description="Helical" evidence="6">
    <location>
        <begin position="386"/>
        <end position="407"/>
    </location>
</feature>
<organism evidence="8 9">
    <name type="scientific">Chiloscyllium punctatum</name>
    <name type="common">Brownbanded bambooshark</name>
    <name type="synonym">Hemiscyllium punctatum</name>
    <dbReference type="NCBI Taxonomy" id="137246"/>
    <lineage>
        <taxon>Eukaryota</taxon>
        <taxon>Metazoa</taxon>
        <taxon>Chordata</taxon>
        <taxon>Craniata</taxon>
        <taxon>Vertebrata</taxon>
        <taxon>Chondrichthyes</taxon>
        <taxon>Elasmobranchii</taxon>
        <taxon>Galeomorphii</taxon>
        <taxon>Galeoidea</taxon>
        <taxon>Orectolobiformes</taxon>
        <taxon>Hemiscylliidae</taxon>
        <taxon>Chiloscyllium</taxon>
    </lineage>
</organism>
<accession>A0A401SA96</accession>
<feature type="transmembrane region" description="Helical" evidence="6">
    <location>
        <begin position="557"/>
        <end position="577"/>
    </location>
</feature>
<evidence type="ECO:0000259" key="7">
    <source>
        <dbReference type="Pfam" id="PF12832"/>
    </source>
</evidence>
<evidence type="ECO:0000256" key="2">
    <source>
        <dbReference type="ARBA" id="ARBA00005241"/>
    </source>
</evidence>
<proteinExistence type="inferred from homology"/>
<feature type="domain" description="Major facilitator superfamily associated" evidence="7">
    <location>
        <begin position="17"/>
        <end position="586"/>
    </location>
</feature>
<dbReference type="OMA" id="EGLQWTF"/>
<keyword evidence="4 6" id="KW-1133">Transmembrane helix</keyword>
<dbReference type="InterPro" id="IPR051717">
    <property type="entry name" value="MFS_MFSD6"/>
</dbReference>
<dbReference type="InterPro" id="IPR036259">
    <property type="entry name" value="MFS_trans_sf"/>
</dbReference>
<dbReference type="Gene3D" id="1.20.1250.20">
    <property type="entry name" value="MFS general substrate transporter like domains"/>
    <property type="match status" value="2"/>
</dbReference>
<feature type="transmembrane region" description="Helical" evidence="6">
    <location>
        <begin position="516"/>
        <end position="536"/>
    </location>
</feature>
<feature type="transmembrane region" description="Helical" evidence="6">
    <location>
        <begin position="461"/>
        <end position="480"/>
    </location>
</feature>
<sequence length="645" mass="72043">MKRNKQWNVSKALALASLYHFLHSAAAACVVPFLTIYFRQLGLTAQFVGIIMGAKCFIFMLCTPFWSYYAGRHNKRRILILGSLLLSVGAGLLFTLIPPIDKEIGYKFCNKSLYIKNSWKQNARPEDKHYIGDVKMNKFAHTILPTVVNAALTSHPRSTLQAEIKENLQVLTTVETAIANRISSLKQSQNTGLSNITHSYVSTPSEDIGSTQTTDDYLQSKWNQLLQIKDSGHVGTMGETANHFPVKEDNKKKNRTSDVYSSSVNSHIMKGDAVLKVGSEDRLEKQRISTKYDHSFKILDNQHQTLVLLLLAVSLWEILASALEWIADDGLYDYLDFVDSVDRYGKQWIWGYLGTAGAALSIGIVVDRLDCFINAYTSRIAVHFYGYAALITLTLLVGVFYPIHTARKNDMINHTVKGLHLLGGDGRAMLYVITVFIMGAIRSTINNFLFWQMQDNGSGEAFMGVALAIGFIAEVLLYLFKDRMLKIFSFSGSVTFGLICLAAQVLYYSFLWSSWAVLPIQILNAFSNGALWWAVWGQANDLATPGIERTLHKIYHILSFGLGASVGSFCSGFIVSSFGIERLYQACSATAMVWLVVFLIAQSKIPRQKRLNYSRLLAADTSDMSDSDDAQDWLVTALKGDFVQK</sequence>
<feature type="transmembrane region" description="Helical" evidence="6">
    <location>
        <begin position="428"/>
        <end position="449"/>
    </location>
</feature>
<dbReference type="Pfam" id="PF12832">
    <property type="entry name" value="MFS_1_like"/>
    <property type="match status" value="1"/>
</dbReference>
<evidence type="ECO:0000256" key="1">
    <source>
        <dbReference type="ARBA" id="ARBA00004141"/>
    </source>
</evidence>
<name>A0A401SA96_CHIPU</name>
<reference evidence="8 9" key="1">
    <citation type="journal article" date="2018" name="Nat. Ecol. Evol.">
        <title>Shark genomes provide insights into elasmobranch evolution and the origin of vertebrates.</title>
        <authorList>
            <person name="Hara Y"/>
            <person name="Yamaguchi K"/>
            <person name="Onimaru K"/>
            <person name="Kadota M"/>
            <person name="Koyanagi M"/>
            <person name="Keeley SD"/>
            <person name="Tatsumi K"/>
            <person name="Tanaka K"/>
            <person name="Motone F"/>
            <person name="Kageyama Y"/>
            <person name="Nozu R"/>
            <person name="Adachi N"/>
            <person name="Nishimura O"/>
            <person name="Nakagawa R"/>
            <person name="Tanegashima C"/>
            <person name="Kiyatake I"/>
            <person name="Matsumoto R"/>
            <person name="Murakumo K"/>
            <person name="Nishida K"/>
            <person name="Terakita A"/>
            <person name="Kuratani S"/>
            <person name="Sato K"/>
            <person name="Hyodo S Kuraku.S."/>
        </authorList>
    </citation>
    <scope>NUCLEOTIDE SEQUENCE [LARGE SCALE GENOMIC DNA]</scope>
</reference>
<evidence type="ECO:0000256" key="6">
    <source>
        <dbReference type="SAM" id="Phobius"/>
    </source>
</evidence>
<dbReference type="PROSITE" id="PS51257">
    <property type="entry name" value="PROKAR_LIPOPROTEIN"/>
    <property type="match status" value="1"/>
</dbReference>
<evidence type="ECO:0000256" key="4">
    <source>
        <dbReference type="ARBA" id="ARBA00022989"/>
    </source>
</evidence>
<evidence type="ECO:0000256" key="3">
    <source>
        <dbReference type="ARBA" id="ARBA00022692"/>
    </source>
</evidence>
<dbReference type="OrthoDB" id="515887at2759"/>
<evidence type="ECO:0000313" key="9">
    <source>
        <dbReference type="Proteomes" id="UP000287033"/>
    </source>
</evidence>
<evidence type="ECO:0000313" key="8">
    <source>
        <dbReference type="EMBL" id="GCC27296.1"/>
    </source>
</evidence>
<keyword evidence="3 6" id="KW-0812">Transmembrane</keyword>
<dbReference type="PANTHER" id="PTHR16172">
    <property type="entry name" value="MAJOR FACILITATOR SUPERFAMILY DOMAIN-CONTAINING PROTEIN 6-LIKE"/>
    <property type="match status" value="1"/>
</dbReference>
<dbReference type="EMBL" id="BEZZ01000159">
    <property type="protein sequence ID" value="GCC27296.1"/>
    <property type="molecule type" value="Genomic_DNA"/>
</dbReference>